<feature type="compositionally biased region" description="Low complexity" evidence="1">
    <location>
        <begin position="7"/>
        <end position="18"/>
    </location>
</feature>
<evidence type="ECO:0000313" key="2">
    <source>
        <dbReference type="EMBL" id="KAK0176947.1"/>
    </source>
</evidence>
<dbReference type="EMBL" id="JAQQBS010000001">
    <property type="protein sequence ID" value="KAK0176947.1"/>
    <property type="molecule type" value="Genomic_DNA"/>
</dbReference>
<reference evidence="2" key="2">
    <citation type="submission" date="2023-03" db="EMBL/GenBank/DDBJ databases">
        <authorList>
            <person name="Inwood S.N."/>
            <person name="Skelly J.G."/>
            <person name="Guhlin J."/>
            <person name="Harrop T.W.R."/>
            <person name="Goldson S.G."/>
            <person name="Dearden P.K."/>
        </authorList>
    </citation>
    <scope>NUCLEOTIDE SEQUENCE</scope>
    <source>
        <strain evidence="2">Irish</strain>
        <tissue evidence="2">Whole body</tissue>
    </source>
</reference>
<name>A0AA39FW47_9HYME</name>
<reference evidence="2" key="1">
    <citation type="journal article" date="2023" name="bioRxiv">
        <title>Scaffold-level genome assemblies of two parasitoid biocontrol wasps reveal the parthenogenesis mechanism and an associated novel virus.</title>
        <authorList>
            <person name="Inwood S."/>
            <person name="Skelly J."/>
            <person name="Guhlin J."/>
            <person name="Harrop T."/>
            <person name="Goldson S."/>
            <person name="Dearden P."/>
        </authorList>
    </citation>
    <scope>NUCLEOTIDE SEQUENCE</scope>
    <source>
        <strain evidence="2">Irish</strain>
        <tissue evidence="2">Whole body</tissue>
    </source>
</reference>
<sequence length="170" mass="19652">MAHFKSHASTSSNSTSHLSGKRKFSEDNDLSNFPMTDMKKFTDFDIKLKTDQCVRKEAGIIWSLVDVKEKLLKIVTNILMKFMARELILQFTAVKKTGDKNVLKETVFYSSIRDTIDTEYKLNQELAPLKEKQFHDAIGQVIICPKDWNGGRNNRQNKYSERSNIENENN</sequence>
<accession>A0AA39FW47</accession>
<protein>
    <submittedName>
        <fullName evidence="2">Uncharacterized protein</fullName>
    </submittedName>
</protein>
<proteinExistence type="predicted"/>
<organism evidence="2 3">
    <name type="scientific">Microctonus aethiopoides</name>
    <dbReference type="NCBI Taxonomy" id="144406"/>
    <lineage>
        <taxon>Eukaryota</taxon>
        <taxon>Metazoa</taxon>
        <taxon>Ecdysozoa</taxon>
        <taxon>Arthropoda</taxon>
        <taxon>Hexapoda</taxon>
        <taxon>Insecta</taxon>
        <taxon>Pterygota</taxon>
        <taxon>Neoptera</taxon>
        <taxon>Endopterygota</taxon>
        <taxon>Hymenoptera</taxon>
        <taxon>Apocrita</taxon>
        <taxon>Ichneumonoidea</taxon>
        <taxon>Braconidae</taxon>
        <taxon>Euphorinae</taxon>
        <taxon>Microctonus</taxon>
    </lineage>
</organism>
<comment type="caution">
    <text evidence="2">The sequence shown here is derived from an EMBL/GenBank/DDBJ whole genome shotgun (WGS) entry which is preliminary data.</text>
</comment>
<feature type="region of interest" description="Disordered" evidence="1">
    <location>
        <begin position="1"/>
        <end position="24"/>
    </location>
</feature>
<gene>
    <name evidence="2" type="ORF">PV328_001045</name>
</gene>
<dbReference type="Proteomes" id="UP001168990">
    <property type="component" value="Unassembled WGS sequence"/>
</dbReference>
<evidence type="ECO:0000313" key="3">
    <source>
        <dbReference type="Proteomes" id="UP001168990"/>
    </source>
</evidence>
<keyword evidence="3" id="KW-1185">Reference proteome</keyword>
<dbReference type="AlphaFoldDB" id="A0AA39FW47"/>
<evidence type="ECO:0000256" key="1">
    <source>
        <dbReference type="SAM" id="MobiDB-lite"/>
    </source>
</evidence>